<feature type="compositionally biased region" description="Polar residues" evidence="1">
    <location>
        <begin position="710"/>
        <end position="719"/>
    </location>
</feature>
<proteinExistence type="predicted"/>
<reference evidence="3 4" key="1">
    <citation type="journal article" date="2018" name="Cell">
        <title>The Chara Genome: Secondary Complexity and Implications for Plant Terrestrialization.</title>
        <authorList>
            <person name="Nishiyama T."/>
            <person name="Sakayama H."/>
            <person name="Vries J.D."/>
            <person name="Buschmann H."/>
            <person name="Saint-Marcoux D."/>
            <person name="Ullrich K.K."/>
            <person name="Haas F.B."/>
            <person name="Vanderstraeten L."/>
            <person name="Becker D."/>
            <person name="Lang D."/>
            <person name="Vosolsobe S."/>
            <person name="Rombauts S."/>
            <person name="Wilhelmsson P.K.I."/>
            <person name="Janitza P."/>
            <person name="Kern R."/>
            <person name="Heyl A."/>
            <person name="Rumpler F."/>
            <person name="Villalobos L.I.A.C."/>
            <person name="Clay J.M."/>
            <person name="Skokan R."/>
            <person name="Toyoda A."/>
            <person name="Suzuki Y."/>
            <person name="Kagoshima H."/>
            <person name="Schijlen E."/>
            <person name="Tajeshwar N."/>
            <person name="Catarino B."/>
            <person name="Hetherington A.J."/>
            <person name="Saltykova A."/>
            <person name="Bonnot C."/>
            <person name="Breuninger H."/>
            <person name="Symeonidi A."/>
            <person name="Radhakrishnan G.V."/>
            <person name="Van Nieuwerburgh F."/>
            <person name="Deforce D."/>
            <person name="Chang C."/>
            <person name="Karol K.G."/>
            <person name="Hedrich R."/>
            <person name="Ulvskov P."/>
            <person name="Glockner G."/>
            <person name="Delwiche C.F."/>
            <person name="Petrasek J."/>
            <person name="Van de Peer Y."/>
            <person name="Friml J."/>
            <person name="Beilby M."/>
            <person name="Dolan L."/>
            <person name="Kohara Y."/>
            <person name="Sugano S."/>
            <person name="Fujiyama A."/>
            <person name="Delaux P.-M."/>
            <person name="Quint M."/>
            <person name="TheiBen G."/>
            <person name="Hagemann M."/>
            <person name="Harholt J."/>
            <person name="Dunand C."/>
            <person name="Zachgo S."/>
            <person name="Langdale J."/>
            <person name="Maumus F."/>
            <person name="Straeten D.V.D."/>
            <person name="Gould S.B."/>
            <person name="Rensing S.A."/>
        </authorList>
    </citation>
    <scope>NUCLEOTIDE SEQUENCE [LARGE SCALE GENOMIC DNA]</scope>
    <source>
        <strain evidence="3 4">S276</strain>
    </source>
</reference>
<feature type="region of interest" description="Disordered" evidence="1">
    <location>
        <begin position="447"/>
        <end position="476"/>
    </location>
</feature>
<dbReference type="Gramene" id="GBG80645">
    <property type="protein sequence ID" value="GBG80645"/>
    <property type="gene ID" value="CBR_g31105"/>
</dbReference>
<evidence type="ECO:0000313" key="3">
    <source>
        <dbReference type="EMBL" id="GBG80645.1"/>
    </source>
</evidence>
<dbReference type="Proteomes" id="UP000265515">
    <property type="component" value="Unassembled WGS sequence"/>
</dbReference>
<feature type="region of interest" description="Disordered" evidence="1">
    <location>
        <begin position="40"/>
        <end position="74"/>
    </location>
</feature>
<keyword evidence="2" id="KW-0472">Membrane</keyword>
<sequence length="980" mass="106661">MADLLHRLPLLVLVVMLLLVVVFFHVCIVGLVPLAARRRRSSKKADRMDRRVGNDRPAGTTSGASNRQHSAGSVAKRPYDPRLYAHLPSHEIPLRPSDDEGGDARSSTLPLGSGSTQEWAARQSYGGRRVETPWSYTSLLNEGLCDDDDNAAVDLSFQLSSSSGAATTHTRIINPHPGVDCADNTHGGVCGPQDGGLPQSLREGGGNRNESTSTVGGGVGARECPKWMRLSLASRSGSDTPPGRHRLEDLREEGADVHRDGRQLWAECRKALHQRGTETITRGVQRLHVDEGDEAAIEEAQGCDDVDGDDNCNSDDLPDIRPLGRKAMNGGATVRKGPAMKLDGARKWMTTRAEAKKWDNLMQQFKKVHKFLNLSGGKDYFKLASKARRSEGFNFVMDWSVYDEMEVMTKGDHTIHPKNLADTGAAGGVQMPAGAGAGGDTMAIEGGGEAADEEHGSTKDSTFSAGSGDGYGKRKNMRQQTFEAVVEVMDKHGALMASTMDNASKRQCSMMLCHCEILESEVEVQRKHYAAADEANKMMRSHRRPLTEAGSMSARGARGKKRENIPTDTQGRERGRRHVPKAKRLRSEEASASLPLRRGRSWAAANEEEDDDVFTMKEEAAEDNVPTPRGSSLQRSSDQSGARRLLTPLQEAQQVRAHNTSKAKEIVVDVGGEGDEPLESRRQRNVTQGAMATAVRIRAATEERPPQGGLPSTPSQPRPRNTAAEGGSMERGGGERAQQEAHVASGGAIAGAAAGSSGNVAAVARAREEVPIVEWEATRGDNKDPTQLQQAIALATASENIALRILHGWVFKSGNRPRGFNVAFQYALESVATDIARVMWYGEEWSNIVSAAVCAHTIDLNMDLPLWFADANIEDRPEDDDMAAHQEATVICIAHAFRAAVQMGGNVDGGFISHDRLSRIADCFRLLLAASMWLMRMAGDDPRSHYEAFYFAKPTLVASMHLTFDHRRSVSEPRMPSRRD</sequence>
<keyword evidence="2" id="KW-0812">Transmembrane</keyword>
<keyword evidence="2" id="KW-1133">Transmembrane helix</keyword>
<feature type="compositionally biased region" description="Polar residues" evidence="1">
    <location>
        <begin position="105"/>
        <end position="118"/>
    </location>
</feature>
<feature type="compositionally biased region" description="Polar residues" evidence="1">
    <location>
        <begin position="629"/>
        <end position="640"/>
    </location>
</feature>
<dbReference type="EMBL" id="BFEA01000352">
    <property type="protein sequence ID" value="GBG80645.1"/>
    <property type="molecule type" value="Genomic_DNA"/>
</dbReference>
<evidence type="ECO:0000256" key="1">
    <source>
        <dbReference type="SAM" id="MobiDB-lite"/>
    </source>
</evidence>
<feature type="transmembrane region" description="Helical" evidence="2">
    <location>
        <begin position="12"/>
        <end position="36"/>
    </location>
</feature>
<keyword evidence="4" id="KW-1185">Reference proteome</keyword>
<feature type="compositionally biased region" description="Basic residues" evidence="1">
    <location>
        <begin position="574"/>
        <end position="584"/>
    </location>
</feature>
<accession>A0A388LEB2</accession>
<feature type="compositionally biased region" description="Polar residues" evidence="1">
    <location>
        <begin position="650"/>
        <end position="660"/>
    </location>
</feature>
<gene>
    <name evidence="3" type="ORF">CBR_g31105</name>
</gene>
<feature type="compositionally biased region" description="Polar residues" evidence="1">
    <location>
        <begin position="59"/>
        <end position="71"/>
    </location>
</feature>
<feature type="region of interest" description="Disordered" evidence="1">
    <location>
        <begin position="200"/>
        <end position="220"/>
    </location>
</feature>
<feature type="region of interest" description="Disordered" evidence="1">
    <location>
        <begin position="90"/>
        <end position="127"/>
    </location>
</feature>
<feature type="compositionally biased region" description="Basic and acidic residues" evidence="1">
    <location>
        <begin position="562"/>
        <end position="573"/>
    </location>
</feature>
<dbReference type="STRING" id="69332.A0A388LEB2"/>
<organism evidence="3 4">
    <name type="scientific">Chara braunii</name>
    <name type="common">Braun's stonewort</name>
    <dbReference type="NCBI Taxonomy" id="69332"/>
    <lineage>
        <taxon>Eukaryota</taxon>
        <taxon>Viridiplantae</taxon>
        <taxon>Streptophyta</taxon>
        <taxon>Charophyceae</taxon>
        <taxon>Charales</taxon>
        <taxon>Characeae</taxon>
        <taxon>Chara</taxon>
    </lineage>
</organism>
<evidence type="ECO:0000313" key="4">
    <source>
        <dbReference type="Proteomes" id="UP000265515"/>
    </source>
</evidence>
<comment type="caution">
    <text evidence="3">The sequence shown here is derived from an EMBL/GenBank/DDBJ whole genome shotgun (WGS) entry which is preliminary data.</text>
</comment>
<protein>
    <submittedName>
        <fullName evidence="3">Uncharacterized protein</fullName>
    </submittedName>
</protein>
<name>A0A388LEB2_CHABU</name>
<feature type="region of interest" description="Disordered" evidence="1">
    <location>
        <begin position="539"/>
        <end position="745"/>
    </location>
</feature>
<feature type="compositionally biased region" description="Basic and acidic residues" evidence="1">
    <location>
        <begin position="43"/>
        <end position="54"/>
    </location>
</feature>
<dbReference type="AlphaFoldDB" id="A0A388LEB2"/>
<evidence type="ECO:0000256" key="2">
    <source>
        <dbReference type="SAM" id="Phobius"/>
    </source>
</evidence>